<dbReference type="SUPFAM" id="SSF55120">
    <property type="entry name" value="Pseudouridine synthase"/>
    <property type="match status" value="1"/>
</dbReference>
<reference evidence="11" key="1">
    <citation type="submission" date="2021-03" db="EMBL/GenBank/DDBJ databases">
        <title>Identification and antibiotic profiling of Wohlfahrtiimonas chitiniclastica, an underestimated human pathogen.</title>
        <authorList>
            <person name="Kopf A."/>
            <person name="Bunk B."/>
            <person name="Coldewey S."/>
            <person name="Gunzer F."/>
            <person name="Riedel T."/>
            <person name="Schroettner P."/>
        </authorList>
    </citation>
    <scope>NUCLEOTIDE SEQUENCE</scope>
    <source>
        <strain evidence="11">DSM 100917</strain>
    </source>
</reference>
<dbReference type="FunFam" id="3.30.2350.10:FF:000006">
    <property type="entry name" value="Pseudouridine synthase"/>
    <property type="match status" value="1"/>
</dbReference>
<evidence type="ECO:0000256" key="1">
    <source>
        <dbReference type="ARBA" id="ARBA00010876"/>
    </source>
</evidence>
<dbReference type="GO" id="GO:0160140">
    <property type="term" value="F:23S rRNA pseudouridine(1911/1915/1917) synthase activity"/>
    <property type="evidence" value="ECO:0007669"/>
    <property type="project" value="UniProtKB-EC"/>
</dbReference>
<keyword evidence="2 7" id="KW-0694">RNA-binding</keyword>
<accession>A0AB35BU97</accession>
<protein>
    <recommendedName>
        <fullName evidence="8">Pseudouridine synthase</fullName>
        <ecNumber evidence="8">5.4.99.-</ecNumber>
    </recommendedName>
</protein>
<keyword evidence="3 8" id="KW-0413">Isomerase</keyword>
<evidence type="ECO:0000313" key="12">
    <source>
        <dbReference type="Proteomes" id="UP000680020"/>
    </source>
</evidence>
<dbReference type="InterPro" id="IPR006224">
    <property type="entry name" value="PsdUridine_synth_RluA-like_CS"/>
</dbReference>
<evidence type="ECO:0000313" key="11">
    <source>
        <dbReference type="EMBL" id="MBS7823799.1"/>
    </source>
</evidence>
<dbReference type="EMBL" id="JAGIBU010000001">
    <property type="protein sequence ID" value="MBS7823799.1"/>
    <property type="molecule type" value="Genomic_DNA"/>
</dbReference>
<evidence type="ECO:0000256" key="7">
    <source>
        <dbReference type="PROSITE-ProRule" id="PRU00182"/>
    </source>
</evidence>
<dbReference type="Proteomes" id="UP000680020">
    <property type="component" value="Unassembled WGS sequence"/>
</dbReference>
<dbReference type="Gene3D" id="3.30.2350.10">
    <property type="entry name" value="Pseudouridine synthase"/>
    <property type="match status" value="1"/>
</dbReference>
<dbReference type="Pfam" id="PF00849">
    <property type="entry name" value="PseudoU_synth_2"/>
    <property type="match status" value="1"/>
</dbReference>
<comment type="similarity">
    <text evidence="1 8">Belongs to the pseudouridine synthase RluA family.</text>
</comment>
<dbReference type="RefSeq" id="WP_081600412.1">
    <property type="nucleotide sequence ID" value="NZ_JAGIBR010000001.1"/>
</dbReference>
<proteinExistence type="inferred from homology"/>
<feature type="domain" description="RNA-binding S4" evidence="10">
    <location>
        <begin position="19"/>
        <end position="58"/>
    </location>
</feature>
<dbReference type="InterPro" id="IPR006225">
    <property type="entry name" value="PsdUridine_synth_RluC/D"/>
</dbReference>
<dbReference type="NCBIfam" id="TIGR00005">
    <property type="entry name" value="rluA_subfam"/>
    <property type="match status" value="1"/>
</dbReference>
<dbReference type="EC" id="5.4.99.-" evidence="8"/>
<dbReference type="PROSITE" id="PS50889">
    <property type="entry name" value="S4"/>
    <property type="match status" value="1"/>
</dbReference>
<feature type="domain" description="Pseudouridine synthase RsuA/RluA-like" evidence="9">
    <location>
        <begin position="93"/>
        <end position="242"/>
    </location>
</feature>
<comment type="catalytic activity">
    <reaction evidence="8">
        <text>a uridine in RNA = a pseudouridine in RNA</text>
        <dbReference type="Rhea" id="RHEA:48348"/>
        <dbReference type="Rhea" id="RHEA-COMP:12068"/>
        <dbReference type="Rhea" id="RHEA-COMP:12069"/>
        <dbReference type="ChEBI" id="CHEBI:65314"/>
        <dbReference type="ChEBI" id="CHEBI:65315"/>
    </reaction>
</comment>
<dbReference type="GO" id="GO:0003723">
    <property type="term" value="F:RNA binding"/>
    <property type="evidence" value="ECO:0007669"/>
    <property type="project" value="UniProtKB-KW"/>
</dbReference>
<dbReference type="Gene3D" id="3.10.290.10">
    <property type="entry name" value="RNA-binding S4 domain"/>
    <property type="match status" value="1"/>
</dbReference>
<dbReference type="NCBIfam" id="NF008385">
    <property type="entry name" value="PRK11180.1"/>
    <property type="match status" value="1"/>
</dbReference>
<dbReference type="PROSITE" id="PS01129">
    <property type="entry name" value="PSI_RLU"/>
    <property type="match status" value="1"/>
</dbReference>
<evidence type="ECO:0000256" key="5">
    <source>
        <dbReference type="ARBA" id="ARBA00056072"/>
    </source>
</evidence>
<gene>
    <name evidence="11" type="primary">rluD</name>
    <name evidence="11" type="ORF">J7561_01115</name>
</gene>
<evidence type="ECO:0000256" key="2">
    <source>
        <dbReference type="ARBA" id="ARBA00022884"/>
    </source>
</evidence>
<dbReference type="InterPro" id="IPR006145">
    <property type="entry name" value="PsdUridine_synth_RsuA/RluA"/>
</dbReference>
<feature type="active site" evidence="6">
    <location>
        <position position="140"/>
    </location>
</feature>
<dbReference type="InterPro" id="IPR020103">
    <property type="entry name" value="PsdUridine_synth_cat_dom_sf"/>
</dbReference>
<dbReference type="InterPro" id="IPR002942">
    <property type="entry name" value="S4_RNA-bd"/>
</dbReference>
<comment type="caution">
    <text evidence="11">The sequence shown here is derived from an EMBL/GenBank/DDBJ whole genome shotgun (WGS) entry which is preliminary data.</text>
</comment>
<dbReference type="InterPro" id="IPR036986">
    <property type="entry name" value="S4_RNA-bd_sf"/>
</dbReference>
<dbReference type="SUPFAM" id="SSF55174">
    <property type="entry name" value="Alpha-L RNA-binding motif"/>
    <property type="match status" value="1"/>
</dbReference>
<dbReference type="PANTHER" id="PTHR21600:SF44">
    <property type="entry name" value="RIBOSOMAL LARGE SUBUNIT PSEUDOURIDINE SYNTHASE D"/>
    <property type="match status" value="1"/>
</dbReference>
<evidence type="ECO:0000256" key="4">
    <source>
        <dbReference type="ARBA" id="ARBA00036882"/>
    </source>
</evidence>
<sequence length="323" mass="36540">MQSTETFSLTIPMSAAGNRLDVVLSELLPNYSRSKIQDAIKNGQTLLDGKPPKIKDKVYGGEAVSITLILEQDYLNDAKAEDIPLNIVYEDDHIMVINKPAGLVVHPAAGNPDGTLLNALLFHNENAHLLPRAGIVHRLDKDTTGLMVVSKNLDAYYHLVEQLSDHSMGRTYHAIATGELISGQTIDVPIGRHKVDRKKMSAQAIGKPAITHYRILDHYRGHTLVECKLETGRTHQIRVHMNFIHHPLFGDSTYGWRLKLPPKMVPELAEELRQFKRQALHAKKLELTHPHTGKRMLFECDYPADLAKIMHVFEEDYQRNEDY</sequence>
<dbReference type="Pfam" id="PF01479">
    <property type="entry name" value="S4"/>
    <property type="match status" value="1"/>
</dbReference>
<evidence type="ECO:0000256" key="6">
    <source>
        <dbReference type="PIRSR" id="PIRSR606225-1"/>
    </source>
</evidence>
<dbReference type="CDD" id="cd02869">
    <property type="entry name" value="PseudoU_synth_RluA_like"/>
    <property type="match status" value="1"/>
</dbReference>
<dbReference type="GO" id="GO:0000455">
    <property type="term" value="P:enzyme-directed rRNA pseudouridine synthesis"/>
    <property type="evidence" value="ECO:0007669"/>
    <property type="project" value="TreeGrafter"/>
</dbReference>
<evidence type="ECO:0000259" key="9">
    <source>
        <dbReference type="Pfam" id="PF00849"/>
    </source>
</evidence>
<dbReference type="GeneID" id="58263164"/>
<evidence type="ECO:0000256" key="8">
    <source>
        <dbReference type="RuleBase" id="RU362028"/>
    </source>
</evidence>
<evidence type="ECO:0000259" key="10">
    <source>
        <dbReference type="Pfam" id="PF01479"/>
    </source>
</evidence>
<dbReference type="PANTHER" id="PTHR21600">
    <property type="entry name" value="MITOCHONDRIAL RNA PSEUDOURIDINE SYNTHASE"/>
    <property type="match status" value="1"/>
</dbReference>
<comment type="catalytic activity">
    <reaction evidence="4">
        <text>uridine(1911/1915/1917) in 23S rRNA = pseudouridine(1911/1915/1917) in 23S rRNA</text>
        <dbReference type="Rhea" id="RHEA:42524"/>
        <dbReference type="Rhea" id="RHEA-COMP:10097"/>
        <dbReference type="Rhea" id="RHEA-COMP:10098"/>
        <dbReference type="ChEBI" id="CHEBI:65314"/>
        <dbReference type="ChEBI" id="CHEBI:65315"/>
        <dbReference type="EC" id="5.4.99.23"/>
    </reaction>
</comment>
<comment type="function">
    <text evidence="5">Responsible for synthesis of pseudouridine from uracil at positions 1911, 1915 and 1917 in 23S ribosomal RNA.</text>
</comment>
<organism evidence="11 12">
    <name type="scientific">Wohlfahrtiimonas chitiniclastica</name>
    <dbReference type="NCBI Taxonomy" id="400946"/>
    <lineage>
        <taxon>Bacteria</taxon>
        <taxon>Pseudomonadati</taxon>
        <taxon>Pseudomonadota</taxon>
        <taxon>Gammaproteobacteria</taxon>
        <taxon>Cardiobacteriales</taxon>
        <taxon>Ignatzschineriaceae</taxon>
        <taxon>Wohlfahrtiimonas</taxon>
    </lineage>
</organism>
<evidence type="ECO:0000256" key="3">
    <source>
        <dbReference type="ARBA" id="ARBA00023235"/>
    </source>
</evidence>
<name>A0AB35BU97_9GAMM</name>
<dbReference type="CDD" id="cd00165">
    <property type="entry name" value="S4"/>
    <property type="match status" value="1"/>
</dbReference>
<dbReference type="InterPro" id="IPR050188">
    <property type="entry name" value="RluA_PseudoU_synthase"/>
</dbReference>
<dbReference type="AlphaFoldDB" id="A0AB35BU97"/>